<feature type="region of interest" description="Disordered" evidence="5">
    <location>
        <begin position="34"/>
        <end position="70"/>
    </location>
</feature>
<proteinExistence type="inferred from homology"/>
<feature type="domain" description="Small ribosomal subunit protein mS41 SAM" evidence="6">
    <location>
        <begin position="76"/>
        <end position="132"/>
    </location>
</feature>
<evidence type="ECO:0000313" key="8">
    <source>
        <dbReference type="Proteomes" id="UP000756346"/>
    </source>
</evidence>
<evidence type="ECO:0000256" key="1">
    <source>
        <dbReference type="ARBA" id="ARBA00004173"/>
    </source>
</evidence>
<evidence type="ECO:0000313" key="7">
    <source>
        <dbReference type="EMBL" id="KAH7033298.1"/>
    </source>
</evidence>
<protein>
    <recommendedName>
        <fullName evidence="4">Small ribosomal subunit protein mS41</fullName>
    </recommendedName>
</protein>
<accession>A0A9P9BS20</accession>
<dbReference type="OrthoDB" id="18595at2759"/>
<keyword evidence="8" id="KW-1185">Reference proteome</keyword>
<keyword evidence="3" id="KW-0496">Mitochondrion</keyword>
<dbReference type="PANTHER" id="PTHR28235">
    <property type="entry name" value="PROTEIN FYV4, MITOCHONDRIAL"/>
    <property type="match status" value="1"/>
</dbReference>
<comment type="caution">
    <text evidence="7">The sequence shown here is derived from an EMBL/GenBank/DDBJ whole genome shotgun (WGS) entry which is preliminary data.</text>
</comment>
<feature type="region of interest" description="Disordered" evidence="5">
    <location>
        <begin position="260"/>
        <end position="279"/>
    </location>
</feature>
<evidence type="ECO:0000256" key="5">
    <source>
        <dbReference type="SAM" id="MobiDB-lite"/>
    </source>
</evidence>
<dbReference type="Pfam" id="PF09597">
    <property type="entry name" value="SAM_Ribosomal_mS41"/>
    <property type="match status" value="1"/>
</dbReference>
<dbReference type="InterPro" id="IPR019083">
    <property type="entry name" value="SAM_Ribosomal_mS41"/>
</dbReference>
<name>A0A9P9BS20_9PEZI</name>
<dbReference type="PANTHER" id="PTHR28235:SF1">
    <property type="entry name" value="SMALL RIBOSOMAL SUBUNIT PROTEIN MS41"/>
    <property type="match status" value="1"/>
</dbReference>
<sequence>MASLRSLFLRSQHLRPSASSHLTTAASAVVVPARPSAKFSTSRPSTSSATTTTTTTSPQKRQPPLVPQPTPFIPDVETFLTVIGRGLKQHVSKFPTWESLFSLSSQQMRDLGVEPPRTRKYLLRWRQRFRLGLYGIGGDLQHVRDGAAELRVLEIERAAANAAANETAAAAVVSLPKKMRFVVNVPPGTRVEDVVGTPAAAEHMSRVRGYKVEGLKTIVGPYAIPLKGQAGAKVTVTEGMWEDKLGRKIDGGERRRTEVRYKKRIQERRQEREKAMSQK</sequence>
<dbReference type="RefSeq" id="XP_046014130.1">
    <property type="nucleotide sequence ID" value="XM_046156683.1"/>
</dbReference>
<feature type="compositionally biased region" description="Basic and acidic residues" evidence="5">
    <location>
        <begin position="267"/>
        <end position="279"/>
    </location>
</feature>
<dbReference type="Proteomes" id="UP000756346">
    <property type="component" value="Unassembled WGS sequence"/>
</dbReference>
<gene>
    <name evidence="7" type="ORF">B0I36DRAFT_348373</name>
</gene>
<dbReference type="SUPFAM" id="SSF47769">
    <property type="entry name" value="SAM/Pointed domain"/>
    <property type="match status" value="1"/>
</dbReference>
<reference evidence="7" key="1">
    <citation type="journal article" date="2021" name="Nat. Commun.">
        <title>Genetic determinants of endophytism in the Arabidopsis root mycobiome.</title>
        <authorList>
            <person name="Mesny F."/>
            <person name="Miyauchi S."/>
            <person name="Thiergart T."/>
            <person name="Pickel B."/>
            <person name="Atanasova L."/>
            <person name="Karlsson M."/>
            <person name="Huettel B."/>
            <person name="Barry K.W."/>
            <person name="Haridas S."/>
            <person name="Chen C."/>
            <person name="Bauer D."/>
            <person name="Andreopoulos W."/>
            <person name="Pangilinan J."/>
            <person name="LaButti K."/>
            <person name="Riley R."/>
            <person name="Lipzen A."/>
            <person name="Clum A."/>
            <person name="Drula E."/>
            <person name="Henrissat B."/>
            <person name="Kohler A."/>
            <person name="Grigoriev I.V."/>
            <person name="Martin F.M."/>
            <person name="Hacquard S."/>
        </authorList>
    </citation>
    <scope>NUCLEOTIDE SEQUENCE</scope>
    <source>
        <strain evidence="7">MPI-CAGE-CH-0230</strain>
    </source>
</reference>
<evidence type="ECO:0000259" key="6">
    <source>
        <dbReference type="SMART" id="SM01238"/>
    </source>
</evidence>
<evidence type="ECO:0000256" key="2">
    <source>
        <dbReference type="ARBA" id="ARBA00010492"/>
    </source>
</evidence>
<dbReference type="GeneID" id="70186229"/>
<comment type="subcellular location">
    <subcellularLocation>
        <location evidence="1">Mitochondrion</location>
    </subcellularLocation>
</comment>
<evidence type="ECO:0000256" key="3">
    <source>
        <dbReference type="ARBA" id="ARBA00023128"/>
    </source>
</evidence>
<dbReference type="InterPro" id="IPR039603">
    <property type="entry name" value="Ribosomal_mS41"/>
</dbReference>
<dbReference type="EMBL" id="JAGTJQ010000004">
    <property type="protein sequence ID" value="KAH7033298.1"/>
    <property type="molecule type" value="Genomic_DNA"/>
</dbReference>
<comment type="similarity">
    <text evidence="2">Belongs to the mitochondrion-specific ribosomal protein mS41 family.</text>
</comment>
<dbReference type="GO" id="GO:0005739">
    <property type="term" value="C:mitochondrion"/>
    <property type="evidence" value="ECO:0007669"/>
    <property type="project" value="UniProtKB-SubCell"/>
</dbReference>
<feature type="compositionally biased region" description="Low complexity" evidence="5">
    <location>
        <begin position="34"/>
        <end position="57"/>
    </location>
</feature>
<dbReference type="InterPro" id="IPR013761">
    <property type="entry name" value="SAM/pointed_sf"/>
</dbReference>
<evidence type="ECO:0000256" key="4">
    <source>
        <dbReference type="ARBA" id="ARBA00035129"/>
    </source>
</evidence>
<dbReference type="AlphaFoldDB" id="A0A9P9BS20"/>
<dbReference type="SMART" id="SM01238">
    <property type="entry name" value="IGR"/>
    <property type="match status" value="1"/>
</dbReference>
<organism evidence="7 8">
    <name type="scientific">Microdochium trichocladiopsis</name>
    <dbReference type="NCBI Taxonomy" id="1682393"/>
    <lineage>
        <taxon>Eukaryota</taxon>
        <taxon>Fungi</taxon>
        <taxon>Dikarya</taxon>
        <taxon>Ascomycota</taxon>
        <taxon>Pezizomycotina</taxon>
        <taxon>Sordariomycetes</taxon>
        <taxon>Xylariomycetidae</taxon>
        <taxon>Xylariales</taxon>
        <taxon>Microdochiaceae</taxon>
        <taxon>Microdochium</taxon>
    </lineage>
</organism>